<reference evidence="1" key="2">
    <citation type="submission" date="2022-11" db="EMBL/GenBank/DDBJ databases">
        <title>complete genomes of mycoplasma synoviae ZX313 strain and SD2 strain.</title>
        <authorList>
            <person name="Zhong Q."/>
        </authorList>
    </citation>
    <scope>NUCLEOTIDE SEQUENCE</scope>
    <source>
        <strain evidence="1">SD2</strain>
    </source>
</reference>
<evidence type="ECO:0008006" key="3">
    <source>
        <dbReference type="Google" id="ProtNLM"/>
    </source>
</evidence>
<evidence type="ECO:0000313" key="2">
    <source>
        <dbReference type="Proteomes" id="UP001164481"/>
    </source>
</evidence>
<dbReference type="Gene3D" id="3.40.50.2300">
    <property type="match status" value="1"/>
</dbReference>
<gene>
    <name evidence="1" type="ORF">OIE46_00755</name>
</gene>
<dbReference type="AlphaFoldDB" id="A0AAN1B3U2"/>
<dbReference type="InterPro" id="IPR028082">
    <property type="entry name" value="Peripla_BP_I"/>
</dbReference>
<sequence length="329" mass="38639">MKENNLKNKKLTYSEISQISGISIASISRYYRDGYLSKEKKLILEKIISDYGLETKDHFKLTKTVNYNLIFALIPQWQNHKFSPIISGLVNEANKVKQKVFNLYYNTDKNDFIENIYLALKHNPIGIVVFFNKKNEEQLEFLKKLSDQCNIFIYGYTYDGLNSIKIDFTKAFYKLAYFMDLYFLSKKNIAKKLVYVFNNKTEKAIQNEKIAGIENYAKKNNIETAFYNLNLYSKKDVAFFFEFCKKGSYKYIVSSTREIFVSLMAGNSDNLYITDIGYISIYDQIRNYLLKIHIDYPNIGIEFHRMISSYLLESESGTINKNMEVEIIK</sequence>
<protein>
    <recommendedName>
        <fullName evidence="3">HTH lacI-type domain-containing protein</fullName>
    </recommendedName>
</protein>
<dbReference type="EMBL" id="CP107525">
    <property type="protein sequence ID" value="UZW64609.1"/>
    <property type="molecule type" value="Genomic_DNA"/>
</dbReference>
<name>A0AAN1B3U2_MYCSY</name>
<dbReference type="Proteomes" id="UP001164481">
    <property type="component" value="Chromosome"/>
</dbReference>
<dbReference type="RefSeq" id="WP_109536965.1">
    <property type="nucleotide sequence ID" value="NZ_CP012624.1"/>
</dbReference>
<dbReference type="SUPFAM" id="SSF53822">
    <property type="entry name" value="Periplasmic binding protein-like I"/>
    <property type="match status" value="1"/>
</dbReference>
<accession>A0AAN1B3U2</accession>
<evidence type="ECO:0000313" key="1">
    <source>
        <dbReference type="EMBL" id="UZW64609.1"/>
    </source>
</evidence>
<organism evidence="1 2">
    <name type="scientific">Mycoplasmopsis synoviae</name>
    <name type="common">Mycoplasma synoviae</name>
    <dbReference type="NCBI Taxonomy" id="2109"/>
    <lineage>
        <taxon>Bacteria</taxon>
        <taxon>Bacillati</taxon>
        <taxon>Mycoplasmatota</taxon>
        <taxon>Mycoplasmoidales</taxon>
        <taxon>Metamycoplasmataceae</taxon>
        <taxon>Mycoplasmopsis</taxon>
    </lineage>
</organism>
<proteinExistence type="predicted"/>
<reference evidence="1" key="1">
    <citation type="submission" date="2022-10" db="EMBL/GenBank/DDBJ databases">
        <authorList>
            <person name="Wei X."/>
        </authorList>
    </citation>
    <scope>NUCLEOTIDE SEQUENCE</scope>
    <source>
        <strain evidence="1">SD2</strain>
    </source>
</reference>